<evidence type="ECO:0000313" key="3">
    <source>
        <dbReference type="EMBL" id="AAX12217.1"/>
    </source>
</evidence>
<reference evidence="3" key="2">
    <citation type="journal article" date="2006" name="Plasmid">
        <title>Comparative analysis of three indigenous plasmids from Xanthomonas axonopodis pv. glycines.</title>
        <authorList>
            <person name="Kim J.G."/>
            <person name="Choi S."/>
            <person name="Oh J."/>
            <person name="Moon J.S."/>
            <person name="Hwang I."/>
        </authorList>
    </citation>
    <scope>NUCLEOTIDE SEQUENCE</scope>
    <source>
        <strain evidence="3">8ra</strain>
        <strain evidence="2">AG1</strain>
        <plasmid evidence="2">pAG1</plasmid>
        <plasmid evidence="3">pXAG81</plasmid>
    </source>
</reference>
<name>Q32XA4_XANCG</name>
<protein>
    <submittedName>
        <fullName evidence="3">Uncharacterized protein</fullName>
    </submittedName>
</protein>
<dbReference type="AlphaFoldDB" id="Q32XA4"/>
<sequence length="69" mass="8089">MRFMGTAPRSQRLPERHLLLSPREQPRFAGSPGRQRRHWSIDPNRQGTAQRPPQALWRDERVRTSPSCS</sequence>
<evidence type="ECO:0000256" key="1">
    <source>
        <dbReference type="SAM" id="MobiDB-lite"/>
    </source>
</evidence>
<feature type="region of interest" description="Disordered" evidence="1">
    <location>
        <begin position="1"/>
        <end position="69"/>
    </location>
</feature>
<geneLocation type="plasmid" evidence="3">
    <name>pXAG81</name>
</geneLocation>
<evidence type="ECO:0000313" key="2">
    <source>
        <dbReference type="EMBL" id="AAX12201.1"/>
    </source>
</evidence>
<dbReference type="EMBL" id="AY780631">
    <property type="protein sequence ID" value="AAX12201.1"/>
    <property type="molecule type" value="Genomic_DNA"/>
</dbReference>
<accession>Q32XA4</accession>
<dbReference type="EMBL" id="AY780632">
    <property type="protein sequence ID" value="AAX12217.1"/>
    <property type="molecule type" value="Genomic_DNA"/>
</dbReference>
<organism evidence="3">
    <name type="scientific">Xanthomonas campestris pv. glycines</name>
    <dbReference type="NCBI Taxonomy" id="473421"/>
    <lineage>
        <taxon>Bacteria</taxon>
        <taxon>Pseudomonadati</taxon>
        <taxon>Pseudomonadota</taxon>
        <taxon>Gammaproteobacteria</taxon>
        <taxon>Lysobacterales</taxon>
        <taxon>Lysobacteraceae</taxon>
        <taxon>Xanthomonas</taxon>
    </lineage>
</organism>
<keyword evidence="3" id="KW-0614">Plasmid</keyword>
<geneLocation type="plasmid" evidence="2">
    <name>pAG1</name>
</geneLocation>
<proteinExistence type="predicted"/>
<reference evidence="3" key="1">
    <citation type="submission" date="2004-10" db="EMBL/GenBank/DDBJ databases">
        <authorList>
            <person name="Kim J.-G."/>
            <person name="Choi S."/>
            <person name="Hwang I."/>
        </authorList>
    </citation>
    <scope>NUCLEOTIDE SEQUENCE</scope>
    <source>
        <strain evidence="3">8ra</strain>
        <strain evidence="2">AG1</strain>
        <plasmid evidence="2">pAG1</plasmid>
        <plasmid evidence="3">pXAG81</plasmid>
    </source>
</reference>